<protein>
    <submittedName>
        <fullName evidence="3">Molybdenum cofactor sulfurase</fullName>
    </submittedName>
</protein>
<dbReference type="InterPro" id="IPR015421">
    <property type="entry name" value="PyrdxlP-dep_Trfase_major"/>
</dbReference>
<dbReference type="InterPro" id="IPR015424">
    <property type="entry name" value="PyrdxlP-dep_Trfase"/>
</dbReference>
<dbReference type="GeneID" id="94836327"/>
<dbReference type="OrthoDB" id="420046at2759"/>
<evidence type="ECO:0000313" key="4">
    <source>
        <dbReference type="Proteomes" id="UP000179807"/>
    </source>
</evidence>
<dbReference type="VEuPathDB" id="TrichDB:TRFO_20843"/>
<keyword evidence="1" id="KW-0812">Transmembrane</keyword>
<dbReference type="PANTHER" id="PTHR14237">
    <property type="entry name" value="MOLYBDOPTERIN COFACTOR SULFURASE MOSC"/>
    <property type="match status" value="1"/>
</dbReference>
<accession>A0A1J4KK30</accession>
<keyword evidence="1" id="KW-1133">Transmembrane helix</keyword>
<proteinExistence type="predicted"/>
<keyword evidence="1" id="KW-0472">Membrane</keyword>
<organism evidence="3 4">
    <name type="scientific">Tritrichomonas foetus</name>
    <dbReference type="NCBI Taxonomy" id="1144522"/>
    <lineage>
        <taxon>Eukaryota</taxon>
        <taxon>Metamonada</taxon>
        <taxon>Parabasalia</taxon>
        <taxon>Tritrichomonadida</taxon>
        <taxon>Tritrichomonadidae</taxon>
        <taxon>Tritrichomonas</taxon>
    </lineage>
</organism>
<dbReference type="EMBL" id="MLAK01000623">
    <property type="protein sequence ID" value="OHT10038.1"/>
    <property type="molecule type" value="Genomic_DNA"/>
</dbReference>
<feature type="domain" description="Aminotransferase class V" evidence="2">
    <location>
        <begin position="115"/>
        <end position="513"/>
    </location>
</feature>
<dbReference type="InterPro" id="IPR000192">
    <property type="entry name" value="Aminotrans_V_dom"/>
</dbReference>
<sequence>MKKVLYYSIDTLQLLSGYLARFNSTRMYLNRKIEVNCQEKKQQTIMIFDSWCGCFSGSFVATIFIFGGYIAVYGIQALTLPYNSNFNLADLNGMNYSQMVDFIRTKNLYRARNITYLDYATSNLYPDLIINEMSKNLKKNLYGNTHSESKSSDLSTDAVENLRRRILKYLGTTLAKYTVIFTYSNGQAMKILAEALPLNSSSYYFYSKSSDFDMIGLKSYANDKKAKLHDFDFISINNISKFDGFSSSGLHLVSFPLVDLFDGTTVTKEQMKQVISLNSSESFVVTLADASYYLSFNKLNLSETPFSAVSFSFEHLFGFPKLGVLVIENNLVNILQKPYFGGGTLVYALPSDNFAKLRLKPSERFEDGSLPFLNIVAVDSGFDLFEKLQISEIQKNVFDKTLKVRHLISNLKYSDGKQATIVYGHNNPNSIISFNFIDRNGKELPFYNIYSNALKYNIQLSVGCHKTPLTCISNSLTIDEKYVKENFDTFDFSSIGSIRLSIGWATTTEDVNRIEEWLHDEISNL</sequence>
<dbReference type="AlphaFoldDB" id="A0A1J4KK30"/>
<feature type="transmembrane region" description="Helical" evidence="1">
    <location>
        <begin position="50"/>
        <end position="75"/>
    </location>
</feature>
<dbReference type="Proteomes" id="UP000179807">
    <property type="component" value="Unassembled WGS sequence"/>
</dbReference>
<evidence type="ECO:0000259" key="2">
    <source>
        <dbReference type="Pfam" id="PF00266"/>
    </source>
</evidence>
<name>A0A1J4KK30_9EUKA</name>
<comment type="caution">
    <text evidence="3">The sequence shown here is derived from an EMBL/GenBank/DDBJ whole genome shotgun (WGS) entry which is preliminary data.</text>
</comment>
<gene>
    <name evidence="3" type="ORF">TRFO_20843</name>
</gene>
<evidence type="ECO:0000256" key="1">
    <source>
        <dbReference type="SAM" id="Phobius"/>
    </source>
</evidence>
<dbReference type="SUPFAM" id="SSF53383">
    <property type="entry name" value="PLP-dependent transferases"/>
    <property type="match status" value="1"/>
</dbReference>
<reference evidence="3" key="1">
    <citation type="submission" date="2016-10" db="EMBL/GenBank/DDBJ databases">
        <authorList>
            <person name="Benchimol M."/>
            <person name="Almeida L.G."/>
            <person name="Vasconcelos A.T."/>
            <person name="Perreira-Neves A."/>
            <person name="Rosa I.A."/>
            <person name="Tasca T."/>
            <person name="Bogo M.R."/>
            <person name="de Souza W."/>
        </authorList>
    </citation>
    <scope>NUCLEOTIDE SEQUENCE [LARGE SCALE GENOMIC DNA]</scope>
    <source>
        <strain evidence="3">K</strain>
    </source>
</reference>
<evidence type="ECO:0000313" key="3">
    <source>
        <dbReference type="EMBL" id="OHT10038.1"/>
    </source>
</evidence>
<dbReference type="Pfam" id="PF00266">
    <property type="entry name" value="Aminotran_5"/>
    <property type="match status" value="1"/>
</dbReference>
<dbReference type="RefSeq" id="XP_068363174.1">
    <property type="nucleotide sequence ID" value="XM_068501623.1"/>
</dbReference>
<keyword evidence="4" id="KW-1185">Reference proteome</keyword>
<dbReference type="PANTHER" id="PTHR14237:SF80">
    <property type="entry name" value="MOLYBDENUM COFACTOR SULFURASE"/>
    <property type="match status" value="1"/>
</dbReference>
<dbReference type="Gene3D" id="3.40.640.10">
    <property type="entry name" value="Type I PLP-dependent aspartate aminotransferase-like (Major domain)"/>
    <property type="match status" value="1"/>
</dbReference>